<protein>
    <recommendedName>
        <fullName evidence="2">Response regulatory domain-containing protein</fullName>
    </recommendedName>
</protein>
<dbReference type="SUPFAM" id="SSF52172">
    <property type="entry name" value="CheY-like"/>
    <property type="match status" value="1"/>
</dbReference>
<name>A0A397VFG8_9GLOM</name>
<accession>A0A397VFG8</accession>
<organism evidence="3 4">
    <name type="scientific">Gigaspora rosea</name>
    <dbReference type="NCBI Taxonomy" id="44941"/>
    <lineage>
        <taxon>Eukaryota</taxon>
        <taxon>Fungi</taxon>
        <taxon>Fungi incertae sedis</taxon>
        <taxon>Mucoromycota</taxon>
        <taxon>Glomeromycotina</taxon>
        <taxon>Glomeromycetes</taxon>
        <taxon>Diversisporales</taxon>
        <taxon>Gigasporaceae</taxon>
        <taxon>Gigaspora</taxon>
    </lineage>
</organism>
<dbReference type="Gene3D" id="3.40.50.2300">
    <property type="match status" value="1"/>
</dbReference>
<dbReference type="InterPro" id="IPR011006">
    <property type="entry name" value="CheY-like_superfamily"/>
</dbReference>
<comment type="caution">
    <text evidence="1">Lacks conserved residue(s) required for the propagation of feature annotation.</text>
</comment>
<dbReference type="GO" id="GO:0000160">
    <property type="term" value="P:phosphorelay signal transduction system"/>
    <property type="evidence" value="ECO:0007669"/>
    <property type="project" value="InterPro"/>
</dbReference>
<dbReference type="OrthoDB" id="60033at2759"/>
<dbReference type="Proteomes" id="UP000266673">
    <property type="component" value="Unassembled WGS sequence"/>
</dbReference>
<keyword evidence="4" id="KW-1185">Reference proteome</keyword>
<evidence type="ECO:0000313" key="4">
    <source>
        <dbReference type="Proteomes" id="UP000266673"/>
    </source>
</evidence>
<dbReference type="PROSITE" id="PS50110">
    <property type="entry name" value="RESPONSE_REGULATORY"/>
    <property type="match status" value="1"/>
</dbReference>
<feature type="domain" description="Response regulatory" evidence="2">
    <location>
        <begin position="1"/>
        <end position="58"/>
    </location>
</feature>
<dbReference type="AlphaFoldDB" id="A0A397VFG8"/>
<evidence type="ECO:0000313" key="3">
    <source>
        <dbReference type="EMBL" id="RIB21225.1"/>
    </source>
</evidence>
<evidence type="ECO:0000259" key="2">
    <source>
        <dbReference type="PROSITE" id="PS50110"/>
    </source>
</evidence>
<proteinExistence type="predicted"/>
<sequence length="58" mass="6678">MSGFDVSRAIRAMRPPVSNITIFILTNLLTEEIQIKCIELEINDFLGKPLKIKELEKF</sequence>
<dbReference type="InterPro" id="IPR001789">
    <property type="entry name" value="Sig_transdc_resp-reg_receiver"/>
</dbReference>
<gene>
    <name evidence="3" type="ORF">C2G38_1120906</name>
</gene>
<comment type="caution">
    <text evidence="3">The sequence shown here is derived from an EMBL/GenBank/DDBJ whole genome shotgun (WGS) entry which is preliminary data.</text>
</comment>
<evidence type="ECO:0000256" key="1">
    <source>
        <dbReference type="PROSITE-ProRule" id="PRU00169"/>
    </source>
</evidence>
<reference evidence="3 4" key="1">
    <citation type="submission" date="2018-06" db="EMBL/GenBank/DDBJ databases">
        <title>Comparative genomics reveals the genomic features of Rhizophagus irregularis, R. cerebriforme, R. diaphanum and Gigaspora rosea, and their symbiotic lifestyle signature.</title>
        <authorList>
            <person name="Morin E."/>
            <person name="San Clemente H."/>
            <person name="Chen E.C.H."/>
            <person name="De La Providencia I."/>
            <person name="Hainaut M."/>
            <person name="Kuo A."/>
            <person name="Kohler A."/>
            <person name="Murat C."/>
            <person name="Tang N."/>
            <person name="Roy S."/>
            <person name="Loubradou J."/>
            <person name="Henrissat B."/>
            <person name="Grigoriev I.V."/>
            <person name="Corradi N."/>
            <person name="Roux C."/>
            <person name="Martin F.M."/>
        </authorList>
    </citation>
    <scope>NUCLEOTIDE SEQUENCE [LARGE SCALE GENOMIC DNA]</scope>
    <source>
        <strain evidence="3 4">DAOM 194757</strain>
    </source>
</reference>
<dbReference type="EMBL" id="QKWP01000372">
    <property type="protein sequence ID" value="RIB21225.1"/>
    <property type="molecule type" value="Genomic_DNA"/>
</dbReference>